<dbReference type="InterPro" id="IPR006297">
    <property type="entry name" value="EF-4"/>
</dbReference>
<dbReference type="Pfam" id="PF03144">
    <property type="entry name" value="GTP_EFTU_D2"/>
    <property type="match status" value="1"/>
</dbReference>
<dbReference type="InterPro" id="IPR013842">
    <property type="entry name" value="LepA_CTD"/>
</dbReference>
<dbReference type="CDD" id="cd03699">
    <property type="entry name" value="EF4_II"/>
    <property type="match status" value="1"/>
</dbReference>
<dbReference type="PROSITE" id="PS51722">
    <property type="entry name" value="G_TR_2"/>
    <property type="match status" value="1"/>
</dbReference>
<feature type="domain" description="Tr-type G" evidence="13">
    <location>
        <begin position="11"/>
        <end position="193"/>
    </location>
</feature>
<dbReference type="NCBIfam" id="TIGR00231">
    <property type="entry name" value="small_GTP"/>
    <property type="match status" value="1"/>
</dbReference>
<dbReference type="Gene3D" id="3.40.50.300">
    <property type="entry name" value="P-loop containing nucleotide triphosphate hydrolases"/>
    <property type="match status" value="1"/>
</dbReference>
<evidence type="ECO:0000313" key="15">
    <source>
        <dbReference type="Proteomes" id="UP000194143"/>
    </source>
</evidence>
<evidence type="ECO:0000256" key="11">
    <source>
        <dbReference type="ARBA" id="ARBA00066744"/>
    </source>
</evidence>
<dbReference type="GO" id="GO:0043022">
    <property type="term" value="F:ribosome binding"/>
    <property type="evidence" value="ECO:0007669"/>
    <property type="project" value="UniProtKB-UniRule"/>
</dbReference>
<dbReference type="Gene3D" id="2.40.30.10">
    <property type="entry name" value="Translation factors"/>
    <property type="match status" value="1"/>
</dbReference>
<dbReference type="FunFam" id="3.30.70.240:FF:000007">
    <property type="entry name" value="Translation factor GUF1, mitochondrial"/>
    <property type="match status" value="1"/>
</dbReference>
<keyword evidence="4 12" id="KW-0378">Hydrolase</keyword>
<evidence type="ECO:0000256" key="1">
    <source>
        <dbReference type="ARBA" id="ARBA00005454"/>
    </source>
</evidence>
<keyword evidence="15" id="KW-1185">Reference proteome</keyword>
<dbReference type="Gene3D" id="3.30.70.870">
    <property type="entry name" value="Elongation Factor G (Translational Gtpase), domain 3"/>
    <property type="match status" value="1"/>
</dbReference>
<evidence type="ECO:0000256" key="8">
    <source>
        <dbReference type="ARBA" id="ARBA00050293"/>
    </source>
</evidence>
<dbReference type="InterPro" id="IPR000640">
    <property type="entry name" value="EFG_V-like"/>
</dbReference>
<dbReference type="Pfam" id="PF00009">
    <property type="entry name" value="GTP_EFTU"/>
    <property type="match status" value="1"/>
</dbReference>
<keyword evidence="5 12" id="KW-0648">Protein biosynthesis</keyword>
<dbReference type="PANTHER" id="PTHR43512:SF4">
    <property type="entry name" value="TRANSLATION FACTOR GUF1 HOMOLOG, CHLOROPLASTIC"/>
    <property type="match status" value="1"/>
</dbReference>
<comment type="function">
    <text evidence="9 12">Required for accurate and efficient protein synthesis under certain stress conditions. May act as a fidelity factor of the translation reaction, by catalyzing a one-codon backward translocation of tRNAs on improperly translocated ribosomes. Back-translocation proceeds from a post-translocation (POST) complex to a pre-translocation (PRE) complex, thus giving elongation factor G a second chance to translocate the tRNAs correctly. Binds to ribosomes in a GTP-dependent manner.</text>
</comment>
<dbReference type="InterPro" id="IPR035647">
    <property type="entry name" value="EFG_III/V"/>
</dbReference>
<evidence type="ECO:0000256" key="10">
    <source>
        <dbReference type="ARBA" id="ARBA00061052"/>
    </source>
</evidence>
<comment type="similarity">
    <text evidence="1 12">Belongs to the TRAFAC class translation factor GTPase superfamily. Classic translation factor GTPase family. LepA subfamily.</text>
</comment>
<evidence type="ECO:0000256" key="7">
    <source>
        <dbReference type="ARBA" id="ARBA00023136"/>
    </source>
</evidence>
<dbReference type="FunFam" id="2.40.30.10:FF:000015">
    <property type="entry name" value="Translation factor GUF1, mitochondrial"/>
    <property type="match status" value="1"/>
</dbReference>
<dbReference type="Pfam" id="PF06421">
    <property type="entry name" value="LepA_C"/>
    <property type="match status" value="1"/>
</dbReference>
<evidence type="ECO:0000256" key="4">
    <source>
        <dbReference type="ARBA" id="ARBA00022801"/>
    </source>
</evidence>
<dbReference type="CDD" id="cd03709">
    <property type="entry name" value="lepA_C"/>
    <property type="match status" value="1"/>
</dbReference>
<dbReference type="PRINTS" id="PR00315">
    <property type="entry name" value="ELONGATNFCT"/>
</dbReference>
<dbReference type="PANTHER" id="PTHR43512">
    <property type="entry name" value="TRANSLATION FACTOR GUF1-RELATED"/>
    <property type="match status" value="1"/>
</dbReference>
<gene>
    <name evidence="12" type="primary">lepA</name>
    <name evidence="14" type="ORF">CAB88_22175</name>
</gene>
<proteinExistence type="inferred from homology"/>
<evidence type="ECO:0000256" key="5">
    <source>
        <dbReference type="ARBA" id="ARBA00022917"/>
    </source>
</evidence>
<evidence type="ECO:0000256" key="2">
    <source>
        <dbReference type="ARBA" id="ARBA00022475"/>
    </source>
</evidence>
<comment type="similarity">
    <text evidence="10">Belongs to the GTP-binding elongation factor family. LepA subfamily.</text>
</comment>
<dbReference type="GO" id="GO:0003746">
    <property type="term" value="F:translation elongation factor activity"/>
    <property type="evidence" value="ECO:0007669"/>
    <property type="project" value="UniProtKB-UniRule"/>
</dbReference>
<dbReference type="InterPro" id="IPR035654">
    <property type="entry name" value="LepA_IV"/>
</dbReference>
<dbReference type="Proteomes" id="UP000194143">
    <property type="component" value="Chromosome"/>
</dbReference>
<evidence type="ECO:0000313" key="14">
    <source>
        <dbReference type="EMBL" id="ARP59634.1"/>
    </source>
</evidence>
<organism evidence="14 15">
    <name type="scientific">Bacillus thuringiensis</name>
    <dbReference type="NCBI Taxonomy" id="1428"/>
    <lineage>
        <taxon>Bacteria</taxon>
        <taxon>Bacillati</taxon>
        <taxon>Bacillota</taxon>
        <taxon>Bacilli</taxon>
        <taxon>Bacillales</taxon>
        <taxon>Bacillaceae</taxon>
        <taxon>Bacillus</taxon>
        <taxon>Bacillus cereus group</taxon>
    </lineage>
</organism>
<dbReference type="AlphaFoldDB" id="A0A0K0QH96"/>
<dbReference type="RefSeq" id="WP_001030948.1">
    <property type="nucleotide sequence ID" value="NZ_CABLCE010000001.1"/>
</dbReference>
<dbReference type="Pfam" id="PF00679">
    <property type="entry name" value="EFG_C"/>
    <property type="match status" value="1"/>
</dbReference>
<sequence length="607" mass="67918">MNKEERAKRQSKIRNFSIIAHIDHGKSTLADRILEKTNALTQREMKAQLLDSMDLERERGITIKLNAVQLNYKAKDGEEYILHLIDTPGHVDFTYEVSRSLAACEGAILVVDAAQGIEAQTLANVYLALDNNLEILPVINKIDLPSADPERVRQEVEDVIGLDASEAVLASAKAGIGIEEILEQIVEKVPAPAGDSEEPLQCMIFDSLYDPYRGVIAYIRVVNGTVKVGDKVRMMATGKEFEVTEVGVFTPKTTQRDELTVGDVGFLAASIKNVGDTRVGDTITHAKRPAAEALPGYRKLNPMVFCGLYPIDSARYNDLRDALEKLELNDSALEFEPETSQALGFGFRCGFLGLLHMEIIQERIEREFKIDLITTAPSVIYKVYLTNGEDVIVDNPSNMPDPQSIDRVEEPFVKASIMVPNDYVGAVMEICQGKRGTFIDMQYLDETRVTLTYEIPLSEIVYDFFDQLKSNTKGYASFDYELIGYKPSKLVKMDILLNNEQVDALSFIVHRDSAYDRGKVIVEKLKELIPRQQFEVPIQATIGNKVVARSTIKAMRKNVLAKCYGGDISRKRKLLDKQKEGKKRMKSVGSVEVPQEAFMAVLKMDDN</sequence>
<dbReference type="InterPro" id="IPR027417">
    <property type="entry name" value="P-loop_NTPase"/>
</dbReference>
<dbReference type="GO" id="GO:0005525">
    <property type="term" value="F:GTP binding"/>
    <property type="evidence" value="ECO:0007669"/>
    <property type="project" value="UniProtKB-UniRule"/>
</dbReference>
<name>A0A0K0QH96_BACTU</name>
<feature type="binding site" evidence="12">
    <location>
        <begin position="23"/>
        <end position="28"/>
    </location>
    <ligand>
        <name>GTP</name>
        <dbReference type="ChEBI" id="CHEBI:37565"/>
    </ligand>
</feature>
<dbReference type="InterPro" id="IPR005225">
    <property type="entry name" value="Small_GTP-bd"/>
</dbReference>
<dbReference type="SMR" id="A0A0K0QH96"/>
<keyword evidence="2 12" id="KW-1003">Cell membrane</keyword>
<keyword evidence="6 12" id="KW-0342">GTP-binding</keyword>
<dbReference type="EC" id="3.6.5.n1" evidence="11 12"/>
<dbReference type="EMBL" id="CP021061">
    <property type="protein sequence ID" value="ARP59634.1"/>
    <property type="molecule type" value="Genomic_DNA"/>
</dbReference>
<dbReference type="GO" id="GO:0045727">
    <property type="term" value="P:positive regulation of translation"/>
    <property type="evidence" value="ECO:0007669"/>
    <property type="project" value="UniProtKB-UniRule"/>
</dbReference>
<evidence type="ECO:0000256" key="9">
    <source>
        <dbReference type="ARBA" id="ARBA00057626"/>
    </source>
</evidence>
<dbReference type="InterPro" id="IPR031157">
    <property type="entry name" value="G_TR_CS"/>
</dbReference>
<dbReference type="SMART" id="SM00838">
    <property type="entry name" value="EFG_C"/>
    <property type="match status" value="1"/>
</dbReference>
<dbReference type="CDD" id="cd01890">
    <property type="entry name" value="LepA"/>
    <property type="match status" value="1"/>
</dbReference>
<dbReference type="FunFam" id="3.30.70.870:FF:000004">
    <property type="entry name" value="Translation factor GUF1, mitochondrial"/>
    <property type="match status" value="1"/>
</dbReference>
<dbReference type="FunFam" id="3.30.70.2570:FF:000001">
    <property type="entry name" value="Translation factor GUF1, mitochondrial"/>
    <property type="match status" value="1"/>
</dbReference>
<dbReference type="HAMAP" id="MF_00071">
    <property type="entry name" value="LepA"/>
    <property type="match status" value="1"/>
</dbReference>
<dbReference type="SUPFAM" id="SSF52540">
    <property type="entry name" value="P-loop containing nucleoside triphosphate hydrolases"/>
    <property type="match status" value="1"/>
</dbReference>
<dbReference type="InterPro" id="IPR004161">
    <property type="entry name" value="EFTu-like_2"/>
</dbReference>
<dbReference type="InterPro" id="IPR000795">
    <property type="entry name" value="T_Tr_GTP-bd_dom"/>
</dbReference>
<evidence type="ECO:0000256" key="6">
    <source>
        <dbReference type="ARBA" id="ARBA00023134"/>
    </source>
</evidence>
<keyword evidence="3 12" id="KW-0547">Nucleotide-binding</keyword>
<dbReference type="FunFam" id="3.40.50.300:FF:000078">
    <property type="entry name" value="Elongation factor 4"/>
    <property type="match status" value="1"/>
</dbReference>
<evidence type="ECO:0000256" key="12">
    <source>
        <dbReference type="HAMAP-Rule" id="MF_00071"/>
    </source>
</evidence>
<evidence type="ECO:0000256" key="3">
    <source>
        <dbReference type="ARBA" id="ARBA00022741"/>
    </source>
</evidence>
<reference evidence="14 15" key="1">
    <citation type="submission" date="2017-04" db="EMBL/GenBank/DDBJ databases">
        <title>Complete Genome Sequence of Bacillus thuringiensis type Strain ATCC 10792.</title>
        <authorList>
            <person name="Oh D.-H."/>
            <person name="Park B.-J."/>
            <person name="Shuai W."/>
            <person name="Chelliah R."/>
        </authorList>
    </citation>
    <scope>NUCLEOTIDE SEQUENCE [LARGE SCALE GENOMIC DNA]</scope>
    <source>
        <strain evidence="14 15">ATCC 10792</strain>
    </source>
</reference>
<dbReference type="GeneID" id="67468618"/>
<dbReference type="Gene3D" id="3.30.70.240">
    <property type="match status" value="1"/>
</dbReference>
<dbReference type="GO" id="GO:0003924">
    <property type="term" value="F:GTPase activity"/>
    <property type="evidence" value="ECO:0007669"/>
    <property type="project" value="UniProtKB-UniRule"/>
</dbReference>
<dbReference type="PROSITE" id="PS00301">
    <property type="entry name" value="G_TR_1"/>
    <property type="match status" value="1"/>
</dbReference>
<accession>A0A0K0QH96</accession>
<dbReference type="SUPFAM" id="SSF54980">
    <property type="entry name" value="EF-G C-terminal domain-like"/>
    <property type="match status" value="2"/>
</dbReference>
<dbReference type="Gene3D" id="3.30.70.2570">
    <property type="entry name" value="Elongation factor 4, C-terminal domain"/>
    <property type="match status" value="1"/>
</dbReference>
<dbReference type="GO" id="GO:0005886">
    <property type="term" value="C:plasma membrane"/>
    <property type="evidence" value="ECO:0007669"/>
    <property type="project" value="UniProtKB-SubCell"/>
</dbReference>
<keyword evidence="7 12" id="KW-0472">Membrane</keyword>
<keyword evidence="14" id="KW-0251">Elongation factor</keyword>
<comment type="catalytic activity">
    <reaction evidence="8 12">
        <text>GTP + H2O = GDP + phosphate + H(+)</text>
        <dbReference type="Rhea" id="RHEA:19669"/>
        <dbReference type="ChEBI" id="CHEBI:15377"/>
        <dbReference type="ChEBI" id="CHEBI:15378"/>
        <dbReference type="ChEBI" id="CHEBI:37565"/>
        <dbReference type="ChEBI" id="CHEBI:43474"/>
        <dbReference type="ChEBI" id="CHEBI:58189"/>
        <dbReference type="EC" id="3.6.5.n1"/>
    </reaction>
</comment>
<protein>
    <recommendedName>
        <fullName evidence="11 12">Elongation factor 4</fullName>
        <shortName evidence="12">EF-4</shortName>
        <ecNumber evidence="11 12">3.6.5.n1</ecNumber>
    </recommendedName>
    <alternativeName>
        <fullName evidence="12">Ribosomal back-translocase LepA</fullName>
    </alternativeName>
</protein>
<dbReference type="InterPro" id="IPR038363">
    <property type="entry name" value="LepA_C_sf"/>
</dbReference>
<dbReference type="NCBIfam" id="TIGR01393">
    <property type="entry name" value="lepA"/>
    <property type="match status" value="1"/>
</dbReference>
<feature type="binding site" evidence="12">
    <location>
        <begin position="140"/>
        <end position="143"/>
    </location>
    <ligand>
        <name>GTP</name>
        <dbReference type="ChEBI" id="CHEBI:37565"/>
    </ligand>
</feature>
<comment type="subcellular location">
    <subcellularLocation>
        <location evidence="12">Cell membrane</location>
        <topology evidence="12">Peripheral membrane protein</topology>
        <orientation evidence="12">Cytoplasmic side</orientation>
    </subcellularLocation>
</comment>
<dbReference type="CDD" id="cd16260">
    <property type="entry name" value="EF4_III"/>
    <property type="match status" value="1"/>
</dbReference>
<evidence type="ECO:0000259" key="13">
    <source>
        <dbReference type="PROSITE" id="PS51722"/>
    </source>
</evidence>